<reference evidence="1" key="2">
    <citation type="submission" date="2020-05" db="UniProtKB">
        <authorList>
            <consortium name="EnsemblMetazoa"/>
        </authorList>
    </citation>
    <scope>IDENTIFICATION</scope>
    <source>
        <strain evidence="1">IAEA</strain>
    </source>
</reference>
<accession>A0A1B0BY90</accession>
<evidence type="ECO:0000313" key="1">
    <source>
        <dbReference type="EnsemblMetazoa" id="GPPI044070-PA"/>
    </source>
</evidence>
<dbReference type="VEuPathDB" id="VectorBase:GPPI044070"/>
<dbReference type="EnsemblMetazoa" id="GPPI044070-RA">
    <property type="protein sequence ID" value="GPPI044070-PA"/>
    <property type="gene ID" value="GPPI044070"/>
</dbReference>
<dbReference type="EMBL" id="JXJN01022543">
    <property type="status" value="NOT_ANNOTATED_CDS"/>
    <property type="molecule type" value="Genomic_DNA"/>
</dbReference>
<name>A0A1B0BY90_9MUSC</name>
<evidence type="ECO:0000313" key="2">
    <source>
        <dbReference type="Proteomes" id="UP000092460"/>
    </source>
</evidence>
<proteinExistence type="predicted"/>
<organism evidence="1 2">
    <name type="scientific">Glossina palpalis gambiensis</name>
    <dbReference type="NCBI Taxonomy" id="67801"/>
    <lineage>
        <taxon>Eukaryota</taxon>
        <taxon>Metazoa</taxon>
        <taxon>Ecdysozoa</taxon>
        <taxon>Arthropoda</taxon>
        <taxon>Hexapoda</taxon>
        <taxon>Insecta</taxon>
        <taxon>Pterygota</taxon>
        <taxon>Neoptera</taxon>
        <taxon>Endopterygota</taxon>
        <taxon>Diptera</taxon>
        <taxon>Brachycera</taxon>
        <taxon>Muscomorpha</taxon>
        <taxon>Hippoboscoidea</taxon>
        <taxon>Glossinidae</taxon>
        <taxon>Glossina</taxon>
    </lineage>
</organism>
<dbReference type="Proteomes" id="UP000092460">
    <property type="component" value="Unassembled WGS sequence"/>
</dbReference>
<protein>
    <submittedName>
        <fullName evidence="1">Uncharacterized protein</fullName>
    </submittedName>
</protein>
<reference evidence="2" key="1">
    <citation type="submission" date="2015-01" db="EMBL/GenBank/DDBJ databases">
        <authorList>
            <person name="Aksoy S."/>
            <person name="Warren W."/>
            <person name="Wilson R.K."/>
        </authorList>
    </citation>
    <scope>NUCLEOTIDE SEQUENCE [LARGE SCALE GENOMIC DNA]</scope>
    <source>
        <strain evidence="2">IAEA</strain>
    </source>
</reference>
<keyword evidence="2" id="KW-1185">Reference proteome</keyword>
<sequence length="288" mass="32223">MSLWSKLIVSNSNGSPADRQTRRSRIKQQVLYTTNMSSTSPDIVFSFTSVVYELINTEIALASPNLAMIDMGQYLSHDLTLRKGKDSMETFCSPWVNYPEAVESSTITTAASFGGTGVSAVPVSLRASISVTHLAELDGYQNADIISLPVLGANEQMKDCVSIVEMLPNTSELIAADLVFQHLVLAARKSIFISQLWPRIPKEAIVKYLRNELSEDDVRKCSVFKFSFARRRDIASFKIIAPAAQFERIMSTKVWPRECGHIVRLSKHDFAKMVQFNLFNVLHHCKKA</sequence>
<dbReference type="EMBL" id="JXJN01022545">
    <property type="status" value="NOT_ANNOTATED_CDS"/>
    <property type="molecule type" value="Genomic_DNA"/>
</dbReference>
<dbReference type="EMBL" id="JXJN01022544">
    <property type="status" value="NOT_ANNOTATED_CDS"/>
    <property type="molecule type" value="Genomic_DNA"/>
</dbReference>
<dbReference type="AlphaFoldDB" id="A0A1B0BY90"/>